<dbReference type="GO" id="GO:0005737">
    <property type="term" value="C:cytoplasm"/>
    <property type="evidence" value="ECO:0007669"/>
    <property type="project" value="TreeGrafter"/>
</dbReference>
<evidence type="ECO:0000256" key="3">
    <source>
        <dbReference type="PIRSR" id="PIRSR016184-1"/>
    </source>
</evidence>
<comment type="similarity">
    <text evidence="1">Belongs to the PhzF family.</text>
</comment>
<proteinExistence type="inferred from homology"/>
<gene>
    <name evidence="4" type="ORF">NNL22_17910</name>
</gene>
<dbReference type="GO" id="GO:0016853">
    <property type="term" value="F:isomerase activity"/>
    <property type="evidence" value="ECO:0007669"/>
    <property type="project" value="UniProtKB-KW"/>
</dbReference>
<dbReference type="SUPFAM" id="SSF54506">
    <property type="entry name" value="Diaminopimelate epimerase-like"/>
    <property type="match status" value="1"/>
</dbReference>
<dbReference type="PANTHER" id="PTHR13774:SF17">
    <property type="entry name" value="PHENAZINE BIOSYNTHESIS-LIKE DOMAIN-CONTAINING PROTEIN"/>
    <property type="match status" value="1"/>
</dbReference>
<dbReference type="Pfam" id="PF02567">
    <property type="entry name" value="PhzC-PhzF"/>
    <property type="match status" value="1"/>
</dbReference>
<accession>A0A9E8KQL1</accession>
<reference evidence="4" key="1">
    <citation type="submission" date="2022-07" db="EMBL/GenBank/DDBJ databases">
        <title>Alkalimarinus sp. nov., isolated from gut of a Alitta virens.</title>
        <authorList>
            <person name="Yang A.I."/>
            <person name="Shin N.-R."/>
        </authorList>
    </citation>
    <scope>NUCLEOTIDE SEQUENCE</scope>
    <source>
        <strain evidence="4">FA028</strain>
    </source>
</reference>
<organism evidence="4 5">
    <name type="scientific">Alkalimarinus sediminis</name>
    <dbReference type="NCBI Taxonomy" id="1632866"/>
    <lineage>
        <taxon>Bacteria</taxon>
        <taxon>Pseudomonadati</taxon>
        <taxon>Pseudomonadota</taxon>
        <taxon>Gammaproteobacteria</taxon>
        <taxon>Alteromonadales</taxon>
        <taxon>Alteromonadaceae</taxon>
        <taxon>Alkalimarinus</taxon>
    </lineage>
</organism>
<dbReference type="NCBIfam" id="TIGR00654">
    <property type="entry name" value="PhzF_family"/>
    <property type="match status" value="1"/>
</dbReference>
<dbReference type="PIRSF" id="PIRSF016184">
    <property type="entry name" value="PhzC_PhzF"/>
    <property type="match status" value="1"/>
</dbReference>
<sequence length="264" mass="29529">MSEISIYQIDAFSNKVFSGNPAAVCVLDSAISDEVMQQIAKENNLSETAFIMANETGWDIRWFTPKFEVPLCGHATLASAYVIYNELSFNGAEIRFQSKSGELIVYRSKGLLTLDFPAMQYVDCEELPTPLEDGLGIPPRSVFKVDSDPNYYAVYESEEQILALQPTLAKLEELHPYGVIITAPGQHYDCVSRYFLPSFNIPEDPVTGSIHCALVPYWSHRLNKRKIDAAQLSENGGELFCELKGDRVLISGYASKYLEGKIFI</sequence>
<dbReference type="InterPro" id="IPR003719">
    <property type="entry name" value="Phenazine_PhzF-like"/>
</dbReference>
<dbReference type="PANTHER" id="PTHR13774">
    <property type="entry name" value="PHENAZINE BIOSYNTHESIS PROTEIN"/>
    <property type="match status" value="1"/>
</dbReference>
<protein>
    <submittedName>
        <fullName evidence="4">PhzF family phenazine biosynthesis protein</fullName>
    </submittedName>
</protein>
<dbReference type="Proteomes" id="UP001164472">
    <property type="component" value="Chromosome"/>
</dbReference>
<evidence type="ECO:0000313" key="5">
    <source>
        <dbReference type="Proteomes" id="UP001164472"/>
    </source>
</evidence>
<evidence type="ECO:0000256" key="1">
    <source>
        <dbReference type="ARBA" id="ARBA00008270"/>
    </source>
</evidence>
<dbReference type="Gene3D" id="3.10.310.10">
    <property type="entry name" value="Diaminopimelate Epimerase, Chain A, domain 1"/>
    <property type="match status" value="2"/>
</dbReference>
<evidence type="ECO:0000313" key="4">
    <source>
        <dbReference type="EMBL" id="UZW74872.1"/>
    </source>
</evidence>
<dbReference type="AlphaFoldDB" id="A0A9E8KQL1"/>
<feature type="active site" evidence="3">
    <location>
        <position position="47"/>
    </location>
</feature>
<dbReference type="RefSeq" id="WP_251810299.1">
    <property type="nucleotide sequence ID" value="NZ_CP101527.1"/>
</dbReference>
<dbReference type="KEGG" id="asem:NNL22_17910"/>
<dbReference type="EMBL" id="CP101527">
    <property type="protein sequence ID" value="UZW74872.1"/>
    <property type="molecule type" value="Genomic_DNA"/>
</dbReference>
<keyword evidence="2" id="KW-0413">Isomerase</keyword>
<name>A0A9E8KQL1_9ALTE</name>
<evidence type="ECO:0000256" key="2">
    <source>
        <dbReference type="ARBA" id="ARBA00023235"/>
    </source>
</evidence>
<keyword evidence="5" id="KW-1185">Reference proteome</keyword>